<evidence type="ECO:0000256" key="3">
    <source>
        <dbReference type="ARBA" id="ARBA00022603"/>
    </source>
</evidence>
<dbReference type="InterPro" id="IPR002941">
    <property type="entry name" value="DNA_methylase_N4/N6"/>
</dbReference>
<dbReference type="InterPro" id="IPR029063">
    <property type="entry name" value="SAM-dependent_MTases_sf"/>
</dbReference>
<dbReference type="Gene3D" id="3.40.50.150">
    <property type="entry name" value="Vaccinia Virus protein VP39"/>
    <property type="match status" value="2"/>
</dbReference>
<dbReference type="Proteomes" id="UP000187321">
    <property type="component" value="Chromosome"/>
</dbReference>
<dbReference type="EMBL" id="CP019327">
    <property type="protein sequence ID" value="APX95629.1"/>
    <property type="molecule type" value="Genomic_DNA"/>
</dbReference>
<keyword evidence="12" id="KW-1185">Reference proteome</keyword>
<evidence type="ECO:0000313" key="10">
    <source>
        <dbReference type="EMBL" id="APX95629.1"/>
    </source>
</evidence>
<name>A0A1N6YLD5_9EURY</name>
<comment type="similarity">
    <text evidence="1">Belongs to the N(4)/N(6)-methyltransferase family. N(4) subfamily.</text>
</comment>
<evidence type="ECO:0000256" key="8">
    <source>
        <dbReference type="ARBA" id="ARBA00049120"/>
    </source>
</evidence>
<keyword evidence="4" id="KW-0808">Transferase</keyword>
<dbReference type="GO" id="GO:0003677">
    <property type="term" value="F:DNA binding"/>
    <property type="evidence" value="ECO:0007669"/>
    <property type="project" value="UniProtKB-KW"/>
</dbReference>
<dbReference type="AlphaFoldDB" id="A0A1N6YLD5"/>
<organism evidence="11 12">
    <name type="scientific">Natronorubrum daqingense</name>
    <dbReference type="NCBI Taxonomy" id="588898"/>
    <lineage>
        <taxon>Archaea</taxon>
        <taxon>Methanobacteriati</taxon>
        <taxon>Methanobacteriota</taxon>
        <taxon>Stenosarchaea group</taxon>
        <taxon>Halobacteria</taxon>
        <taxon>Halobacteriales</taxon>
        <taxon>Natrialbaceae</taxon>
        <taxon>Natronorubrum</taxon>
    </lineage>
</organism>
<reference evidence="11 12" key="2">
    <citation type="submission" date="2017-01" db="EMBL/GenBank/DDBJ databases">
        <authorList>
            <person name="Mah S.A."/>
            <person name="Swanson W.J."/>
            <person name="Moy G.W."/>
            <person name="Vacquier V.D."/>
        </authorList>
    </citation>
    <scope>NUCLEOTIDE SEQUENCE [LARGE SCALE GENOMIC DNA]</scope>
    <source>
        <strain evidence="11 12">CGMCC 1.8909</strain>
    </source>
</reference>
<evidence type="ECO:0000256" key="6">
    <source>
        <dbReference type="ARBA" id="ARBA00022747"/>
    </source>
</evidence>
<evidence type="ECO:0000256" key="7">
    <source>
        <dbReference type="ARBA" id="ARBA00023125"/>
    </source>
</evidence>
<sequence>MASHSENHSTTDPGNRDLAEINFEFANCDTSYLTHGLHSYPARMPPQIPKFFFGHYLGTDDIQPGDTVWDPFGGSGTTALEAQLLNLRATVSDINPLACMITRAKTTQIDIECYREAWRVFAHGRLPEFSDPITEAFQQIDESYARGDDMAALRPEVSERFEWFPKPQLYHLRHLRERIDAVEIHYEEAIARFFRIALSITAREVSFQRTGEYKRYRIPEEARAEHNPDVFRIFTRELRSNLQRMDQYVNAISDPKPVVVSHGDSRTATHIPTNSADIVLTSPPYGDHDTTVAYGQYSLDPAVISMKVSRAMMKEVDKMGLGGRNNPSDGLRSLATRSEMLGDVLHVLRSQDGRSEDTLSFFNDYFDVIKQVKRVLRGGQPAVFVVANRTVSDVQIPLDQITMELLESLGFEPQMILSRSLPYKTLPYANSPQNVAGQTGSMMSDENIVIARSPN</sequence>
<dbReference type="GO" id="GO:0032259">
    <property type="term" value="P:methylation"/>
    <property type="evidence" value="ECO:0007669"/>
    <property type="project" value="UniProtKB-KW"/>
</dbReference>
<dbReference type="GO" id="GO:0009307">
    <property type="term" value="P:DNA restriction-modification system"/>
    <property type="evidence" value="ECO:0007669"/>
    <property type="project" value="UniProtKB-KW"/>
</dbReference>
<dbReference type="REBASE" id="188636">
    <property type="entry name" value="M2.Hda313ORF2810P"/>
</dbReference>
<evidence type="ECO:0000313" key="12">
    <source>
        <dbReference type="Proteomes" id="UP000185687"/>
    </source>
</evidence>
<evidence type="ECO:0000256" key="2">
    <source>
        <dbReference type="ARBA" id="ARBA00012185"/>
    </source>
</evidence>
<keyword evidence="6" id="KW-0680">Restriction system</keyword>
<comment type="catalytic activity">
    <reaction evidence="8">
        <text>a 2'-deoxycytidine in DNA + S-adenosyl-L-methionine = an N(4)-methyl-2'-deoxycytidine in DNA + S-adenosyl-L-homocysteine + H(+)</text>
        <dbReference type="Rhea" id="RHEA:16857"/>
        <dbReference type="Rhea" id="RHEA-COMP:11369"/>
        <dbReference type="Rhea" id="RHEA-COMP:13674"/>
        <dbReference type="ChEBI" id="CHEBI:15378"/>
        <dbReference type="ChEBI" id="CHEBI:57856"/>
        <dbReference type="ChEBI" id="CHEBI:59789"/>
        <dbReference type="ChEBI" id="CHEBI:85452"/>
        <dbReference type="ChEBI" id="CHEBI:137933"/>
        <dbReference type="EC" id="2.1.1.113"/>
    </reaction>
</comment>
<evidence type="ECO:0000313" key="11">
    <source>
        <dbReference type="EMBL" id="SIR15346.1"/>
    </source>
</evidence>
<keyword evidence="3 11" id="KW-0489">Methyltransferase</keyword>
<evidence type="ECO:0000256" key="4">
    <source>
        <dbReference type="ARBA" id="ARBA00022679"/>
    </source>
</evidence>
<reference evidence="10 13" key="1">
    <citation type="submission" date="2017-01" db="EMBL/GenBank/DDBJ databases">
        <title>Complete genome sequence of Haloterrigena daqingensis type strain (JX313T).</title>
        <authorList>
            <person name="Shuang W."/>
        </authorList>
    </citation>
    <scope>NUCLEOTIDE SEQUENCE [LARGE SCALE GENOMIC DNA]</scope>
    <source>
        <strain evidence="10 13">JX313</strain>
    </source>
</reference>
<dbReference type="KEGG" id="hda:BB347_02815"/>
<protein>
    <recommendedName>
        <fullName evidence="2">site-specific DNA-methyltransferase (cytosine-N(4)-specific)</fullName>
        <ecNumber evidence="2">2.1.1.113</ecNumber>
    </recommendedName>
</protein>
<proteinExistence type="inferred from homology"/>
<dbReference type="GeneID" id="30954840"/>
<keyword evidence="5" id="KW-0949">S-adenosyl-L-methionine</keyword>
<evidence type="ECO:0000256" key="1">
    <source>
        <dbReference type="ARBA" id="ARBA00010203"/>
    </source>
</evidence>
<dbReference type="RefSeq" id="WP_076578605.1">
    <property type="nucleotide sequence ID" value="NZ_CP019327.1"/>
</dbReference>
<dbReference type="Proteomes" id="UP000185687">
    <property type="component" value="Unassembled WGS sequence"/>
</dbReference>
<evidence type="ECO:0000259" key="9">
    <source>
        <dbReference type="Pfam" id="PF01555"/>
    </source>
</evidence>
<dbReference type="EC" id="2.1.1.113" evidence="2"/>
<dbReference type="PROSITE" id="PS00093">
    <property type="entry name" value="N4_MTASE"/>
    <property type="match status" value="1"/>
</dbReference>
<feature type="domain" description="DNA methylase N-4/N-6" evidence="9">
    <location>
        <begin position="38"/>
        <end position="99"/>
    </location>
</feature>
<dbReference type="Pfam" id="PF01555">
    <property type="entry name" value="N6_N4_Mtase"/>
    <property type="match status" value="1"/>
</dbReference>
<dbReference type="STRING" id="588898.BB347_02815"/>
<dbReference type="InterPro" id="IPR017985">
    <property type="entry name" value="MeTrfase_CN4_CS"/>
</dbReference>
<accession>A0A1N6YLD5</accession>
<evidence type="ECO:0000313" key="13">
    <source>
        <dbReference type="Proteomes" id="UP000187321"/>
    </source>
</evidence>
<dbReference type="EMBL" id="FTNP01000001">
    <property type="protein sequence ID" value="SIR15346.1"/>
    <property type="molecule type" value="Genomic_DNA"/>
</dbReference>
<gene>
    <name evidence="10" type="ORF">BB347_02815</name>
    <name evidence="11" type="ORF">SAMN05421809_0483</name>
</gene>
<dbReference type="SUPFAM" id="SSF53335">
    <property type="entry name" value="S-adenosyl-L-methionine-dependent methyltransferases"/>
    <property type="match status" value="3"/>
</dbReference>
<keyword evidence="7" id="KW-0238">DNA-binding</keyword>
<evidence type="ECO:0000256" key="5">
    <source>
        <dbReference type="ARBA" id="ARBA00022691"/>
    </source>
</evidence>
<dbReference type="OrthoDB" id="38200at2157"/>
<dbReference type="GO" id="GO:0015667">
    <property type="term" value="F:site-specific DNA-methyltransferase (cytosine-N4-specific) activity"/>
    <property type="evidence" value="ECO:0007669"/>
    <property type="project" value="UniProtKB-EC"/>
</dbReference>
<dbReference type="GO" id="GO:0008170">
    <property type="term" value="F:N-methyltransferase activity"/>
    <property type="evidence" value="ECO:0007669"/>
    <property type="project" value="InterPro"/>
</dbReference>